<feature type="compositionally biased region" description="Polar residues" evidence="1">
    <location>
        <begin position="177"/>
        <end position="196"/>
    </location>
</feature>
<evidence type="ECO:0000313" key="3">
    <source>
        <dbReference type="EMBL" id="KAJ3476767.1"/>
    </source>
</evidence>
<protein>
    <recommendedName>
        <fullName evidence="5">Extracellular membrane protein CFEM domain-containing protein</fullName>
    </recommendedName>
</protein>
<feature type="chain" id="PRO_5042297628" description="Extracellular membrane protein CFEM domain-containing protein" evidence="2">
    <location>
        <begin position="19"/>
        <end position="224"/>
    </location>
</feature>
<name>A0AAD5UX27_9APHY</name>
<keyword evidence="4" id="KW-1185">Reference proteome</keyword>
<dbReference type="Proteomes" id="UP001212997">
    <property type="component" value="Unassembled WGS sequence"/>
</dbReference>
<feature type="region of interest" description="Disordered" evidence="1">
    <location>
        <begin position="172"/>
        <end position="196"/>
    </location>
</feature>
<evidence type="ECO:0000256" key="1">
    <source>
        <dbReference type="SAM" id="MobiDB-lite"/>
    </source>
</evidence>
<sequence length="224" mass="23099">MLTFPLLSALVFATQASAFTNLGDARSSLSDFLHGGSVFARQLNPGDIPSACRSDCAYTVAILNDETCVATDCFCTEVNNREFAKCFKCLDAGNEAALEESQATLSGYEDTCRDGGAPLASLTIVDSSPSSTRPPTTRTPISSPGLTTPSAPPIIVTPSSMPQTIVTPTTLRGAGRSTVTPSSSGVPIQSSGVSVPNGGRVSSTNLPLVVSIFILLVGTTMFAV</sequence>
<evidence type="ECO:0000313" key="4">
    <source>
        <dbReference type="Proteomes" id="UP001212997"/>
    </source>
</evidence>
<keyword evidence="2" id="KW-0732">Signal</keyword>
<feature type="region of interest" description="Disordered" evidence="1">
    <location>
        <begin position="125"/>
        <end position="149"/>
    </location>
</feature>
<gene>
    <name evidence="3" type="ORF">NLI96_g10928</name>
</gene>
<comment type="caution">
    <text evidence="3">The sequence shown here is derived from an EMBL/GenBank/DDBJ whole genome shotgun (WGS) entry which is preliminary data.</text>
</comment>
<reference evidence="3" key="1">
    <citation type="submission" date="2022-07" db="EMBL/GenBank/DDBJ databases">
        <title>Genome Sequence of Physisporinus lineatus.</title>
        <authorList>
            <person name="Buettner E."/>
        </authorList>
    </citation>
    <scope>NUCLEOTIDE SEQUENCE</scope>
    <source>
        <strain evidence="3">VT162</strain>
    </source>
</reference>
<dbReference type="AlphaFoldDB" id="A0AAD5UX27"/>
<feature type="compositionally biased region" description="Low complexity" evidence="1">
    <location>
        <begin position="127"/>
        <end position="144"/>
    </location>
</feature>
<feature type="signal peptide" evidence="2">
    <location>
        <begin position="1"/>
        <end position="18"/>
    </location>
</feature>
<evidence type="ECO:0008006" key="5">
    <source>
        <dbReference type="Google" id="ProtNLM"/>
    </source>
</evidence>
<organism evidence="3 4">
    <name type="scientific">Meripilus lineatus</name>
    <dbReference type="NCBI Taxonomy" id="2056292"/>
    <lineage>
        <taxon>Eukaryota</taxon>
        <taxon>Fungi</taxon>
        <taxon>Dikarya</taxon>
        <taxon>Basidiomycota</taxon>
        <taxon>Agaricomycotina</taxon>
        <taxon>Agaricomycetes</taxon>
        <taxon>Polyporales</taxon>
        <taxon>Meripilaceae</taxon>
        <taxon>Meripilus</taxon>
    </lineage>
</organism>
<dbReference type="EMBL" id="JANAWD010000669">
    <property type="protein sequence ID" value="KAJ3476767.1"/>
    <property type="molecule type" value="Genomic_DNA"/>
</dbReference>
<proteinExistence type="predicted"/>
<evidence type="ECO:0000256" key="2">
    <source>
        <dbReference type="SAM" id="SignalP"/>
    </source>
</evidence>
<accession>A0AAD5UX27</accession>